<proteinExistence type="predicted"/>
<comment type="caution">
    <text evidence="1">The sequence shown here is derived from an EMBL/GenBank/DDBJ whole genome shotgun (WGS) entry which is preliminary data.</text>
</comment>
<dbReference type="EC" id="2.7.7.-" evidence="1"/>
<keyword evidence="1" id="KW-0808">Transferase</keyword>
<keyword evidence="1" id="KW-0548">Nucleotidyltransferase</keyword>
<keyword evidence="2" id="KW-1185">Reference proteome</keyword>
<sequence>MLLHKFYNCYFIKTLKLYILIDNNSLYFFCYIYQASLVIFSQQLMLINMADFKHLELKIIEPTFDSPLIDLVVELEHLRRKTLSGSTHPEIFFQLKNIFHTLESIGSARIEGNNTTISEFIETKIENRPIANENIQEIRNIELAMQYVDEYVKERGVTLDLIKDIHSKIVDKLSPPPKGEGDSTPGTYRDCKVYIKGAKHIPPETNFQVKEYMENLIDFVNNDDPPKYDLLKVALAHHRFMWIHPFSNGNGRTGRLFTYAMLLKQGFNVNIGRILNPTAVFCFDRNLYNTNLSLADSGNYKDVEKWCTYVLEGLKNEIDKIDNLSDYSYLKDKILVPAIKYSLEMKYINRQESKILNKAIELQSFQNSDIQEIFPKKLSPAISRMIRELKQKNMLQSEKNNSRKYYINFANNFLIRGIIKMLAKESFIPLKE</sequence>
<protein>
    <submittedName>
        <fullName evidence="1">Adenosine monophosphate-protein transferase SoFic</fullName>
        <ecNumber evidence="1">2.7.7.-</ecNumber>
    </submittedName>
</protein>
<evidence type="ECO:0000313" key="2">
    <source>
        <dbReference type="Proteomes" id="UP000356253"/>
    </source>
</evidence>
<accession>A0AC61Y351</accession>
<evidence type="ECO:0000313" key="1">
    <source>
        <dbReference type="EMBL" id="VVU98877.1"/>
    </source>
</evidence>
<gene>
    <name evidence="1" type="primary">fic_1</name>
    <name evidence="1" type="ORF">FVB9532_00125</name>
</gene>
<reference evidence="1" key="1">
    <citation type="submission" date="2019-09" db="EMBL/GenBank/DDBJ databases">
        <authorList>
            <person name="Rodrigo-Torres L."/>
            <person name="Arahal R. D."/>
            <person name="Lucena T."/>
        </authorList>
    </citation>
    <scope>NUCLEOTIDE SEQUENCE</scope>
    <source>
        <strain evidence="1">ISS653</strain>
    </source>
</reference>
<organism evidence="1 2">
    <name type="scientific">Mesonia oceanica</name>
    <dbReference type="NCBI Taxonomy" id="2687242"/>
    <lineage>
        <taxon>Bacteria</taxon>
        <taxon>Pseudomonadati</taxon>
        <taxon>Bacteroidota</taxon>
        <taxon>Flavobacteriia</taxon>
        <taxon>Flavobacteriales</taxon>
        <taxon>Flavobacteriaceae</taxon>
        <taxon>Mesonia</taxon>
    </lineage>
</organism>
<dbReference type="EMBL" id="CABVMM010000001">
    <property type="protein sequence ID" value="VVU98877.1"/>
    <property type="molecule type" value="Genomic_DNA"/>
</dbReference>
<name>A0AC61Y351_9FLAO</name>
<dbReference type="Proteomes" id="UP000356253">
    <property type="component" value="Unassembled WGS sequence"/>
</dbReference>